<dbReference type="InterPro" id="IPR012674">
    <property type="entry name" value="Calycin"/>
</dbReference>
<dbReference type="Gene3D" id="2.40.128.20">
    <property type="match status" value="1"/>
</dbReference>
<proteinExistence type="inferred from homology"/>
<dbReference type="PANTHER" id="PTHR10612:SF34">
    <property type="entry name" value="APOLIPOPROTEIN D"/>
    <property type="match status" value="1"/>
</dbReference>
<dbReference type="Proteomes" id="UP000669179">
    <property type="component" value="Unassembled WGS sequence"/>
</dbReference>
<comment type="similarity">
    <text evidence="1 2">Belongs to the calycin superfamily. Lipocalin family.</text>
</comment>
<reference evidence="4" key="1">
    <citation type="submission" date="2021-03" db="EMBL/GenBank/DDBJ databases">
        <authorList>
            <person name="Kanchanasin P."/>
            <person name="Saeng-In P."/>
            <person name="Phongsopitanun W."/>
            <person name="Yuki M."/>
            <person name="Kudo T."/>
            <person name="Ohkuma M."/>
            <person name="Tanasupawat S."/>
        </authorList>
    </citation>
    <scope>NUCLEOTIDE SEQUENCE</scope>
    <source>
        <strain evidence="4">GKU 128</strain>
    </source>
</reference>
<evidence type="ECO:0000259" key="3">
    <source>
        <dbReference type="Pfam" id="PF08212"/>
    </source>
</evidence>
<accession>A0A939PDK8</accession>
<organism evidence="4 5">
    <name type="scientific">Actinomadura barringtoniae</name>
    <dbReference type="NCBI Taxonomy" id="1427535"/>
    <lineage>
        <taxon>Bacteria</taxon>
        <taxon>Bacillati</taxon>
        <taxon>Actinomycetota</taxon>
        <taxon>Actinomycetes</taxon>
        <taxon>Streptosporangiales</taxon>
        <taxon>Thermomonosporaceae</taxon>
        <taxon>Actinomadura</taxon>
    </lineage>
</organism>
<sequence length="192" mass="20420">MLKLLAMTAVGIGTMAATATPAMAAPGPPEPVGKVQVDRYLGRWYQIAAVPALYEIQCRRDVTADYGLSPAGTVTVKNSCRSFFGITSTIRGDARPLDATNARLNVSFLRFGSAWRHTANANYIVVGLAADYRWAVVTDSGRRSGFVLSRTPALSDADARAARSALRRAAIDPCTLKTTPQHNGASTSGPFC</sequence>
<feature type="signal peptide" evidence="2">
    <location>
        <begin position="1"/>
        <end position="24"/>
    </location>
</feature>
<evidence type="ECO:0000256" key="2">
    <source>
        <dbReference type="PIRNR" id="PIRNR036893"/>
    </source>
</evidence>
<protein>
    <submittedName>
        <fullName evidence="4">Lipocalin family protein</fullName>
    </submittedName>
</protein>
<dbReference type="RefSeq" id="WP_208258757.1">
    <property type="nucleotide sequence ID" value="NZ_JAGEOJ010000011.1"/>
</dbReference>
<gene>
    <name evidence="4" type="ORF">J4573_27560</name>
</gene>
<dbReference type="GO" id="GO:0006950">
    <property type="term" value="P:response to stress"/>
    <property type="evidence" value="ECO:0007669"/>
    <property type="project" value="UniProtKB-ARBA"/>
</dbReference>
<evidence type="ECO:0000313" key="4">
    <source>
        <dbReference type="EMBL" id="MBO2450882.1"/>
    </source>
</evidence>
<keyword evidence="2" id="KW-0732">Signal</keyword>
<dbReference type="AlphaFoldDB" id="A0A939PDK8"/>
<dbReference type="InterPro" id="IPR000566">
    <property type="entry name" value="Lipocln_cytosolic_FA-bd_dom"/>
</dbReference>
<dbReference type="InterPro" id="IPR022271">
    <property type="entry name" value="Lipocalin_ApoD"/>
</dbReference>
<feature type="chain" id="PRO_5038205406" evidence="2">
    <location>
        <begin position="25"/>
        <end position="192"/>
    </location>
</feature>
<dbReference type="CDD" id="cd19438">
    <property type="entry name" value="lipocalin_Blc-like"/>
    <property type="match status" value="1"/>
</dbReference>
<evidence type="ECO:0000256" key="1">
    <source>
        <dbReference type="ARBA" id="ARBA00006889"/>
    </source>
</evidence>
<comment type="caution">
    <text evidence="4">The sequence shown here is derived from an EMBL/GenBank/DDBJ whole genome shotgun (WGS) entry which is preliminary data.</text>
</comment>
<keyword evidence="5" id="KW-1185">Reference proteome</keyword>
<evidence type="ECO:0000313" key="5">
    <source>
        <dbReference type="Proteomes" id="UP000669179"/>
    </source>
</evidence>
<name>A0A939PDK8_9ACTN</name>
<dbReference type="PIRSF" id="PIRSF036893">
    <property type="entry name" value="Lipocalin_ApoD"/>
    <property type="match status" value="1"/>
</dbReference>
<dbReference type="PANTHER" id="PTHR10612">
    <property type="entry name" value="APOLIPOPROTEIN D"/>
    <property type="match status" value="1"/>
</dbReference>
<dbReference type="InterPro" id="IPR047202">
    <property type="entry name" value="Lipocalin_Blc-like_dom"/>
</dbReference>
<dbReference type="EMBL" id="JAGEOJ010000011">
    <property type="protein sequence ID" value="MBO2450882.1"/>
    <property type="molecule type" value="Genomic_DNA"/>
</dbReference>
<dbReference type="SUPFAM" id="SSF50814">
    <property type="entry name" value="Lipocalins"/>
    <property type="match status" value="1"/>
</dbReference>
<dbReference type="Pfam" id="PF08212">
    <property type="entry name" value="Lipocalin_2"/>
    <property type="match status" value="1"/>
</dbReference>
<feature type="domain" description="Lipocalin/cytosolic fatty-acid binding" evidence="3">
    <location>
        <begin position="35"/>
        <end position="181"/>
    </location>
</feature>